<dbReference type="GO" id="GO:0003729">
    <property type="term" value="F:mRNA binding"/>
    <property type="evidence" value="ECO:0007669"/>
    <property type="project" value="TreeGrafter"/>
</dbReference>
<feature type="domain" description="THO complex subunitTHOC2 C-terminal" evidence="7">
    <location>
        <begin position="869"/>
        <end position="1146"/>
    </location>
</feature>
<evidence type="ECO:0000313" key="10">
    <source>
        <dbReference type="EMBL" id="CDW79776.1"/>
    </source>
</evidence>
<feature type="compositionally biased region" description="Low complexity" evidence="6">
    <location>
        <begin position="1312"/>
        <end position="1324"/>
    </location>
</feature>
<feature type="region of interest" description="Disordered" evidence="6">
    <location>
        <begin position="1187"/>
        <end position="1273"/>
    </location>
</feature>
<dbReference type="PANTHER" id="PTHR21597:SF0">
    <property type="entry name" value="THO COMPLEX SUBUNIT 2"/>
    <property type="match status" value="1"/>
</dbReference>
<organism evidence="10 11">
    <name type="scientific">Stylonychia lemnae</name>
    <name type="common">Ciliate</name>
    <dbReference type="NCBI Taxonomy" id="5949"/>
    <lineage>
        <taxon>Eukaryota</taxon>
        <taxon>Sar</taxon>
        <taxon>Alveolata</taxon>
        <taxon>Ciliophora</taxon>
        <taxon>Intramacronucleata</taxon>
        <taxon>Spirotrichea</taxon>
        <taxon>Stichotrichia</taxon>
        <taxon>Sporadotrichida</taxon>
        <taxon>Oxytrichidae</taxon>
        <taxon>Stylonychinae</taxon>
        <taxon>Stylonychia</taxon>
    </lineage>
</organism>
<keyword evidence="5" id="KW-0175">Coiled coil</keyword>
<dbReference type="EMBL" id="CCKQ01008331">
    <property type="protein sequence ID" value="CDW79776.1"/>
    <property type="molecule type" value="Genomic_DNA"/>
</dbReference>
<reference evidence="10 11" key="1">
    <citation type="submission" date="2014-06" db="EMBL/GenBank/DDBJ databases">
        <authorList>
            <person name="Swart Estienne"/>
        </authorList>
    </citation>
    <scope>NUCLEOTIDE SEQUENCE [LARGE SCALE GENOMIC DNA]</scope>
    <source>
        <strain evidence="10 11">130c</strain>
    </source>
</reference>
<evidence type="ECO:0000256" key="4">
    <source>
        <dbReference type="ARBA" id="ARBA00023242"/>
    </source>
</evidence>
<feature type="compositionally biased region" description="Polar residues" evidence="6">
    <location>
        <begin position="1260"/>
        <end position="1271"/>
    </location>
</feature>
<comment type="subcellular location">
    <subcellularLocation>
        <location evidence="1">Nucleus</location>
    </subcellularLocation>
</comment>
<dbReference type="GO" id="GO:0000445">
    <property type="term" value="C:THO complex part of transcription export complex"/>
    <property type="evidence" value="ECO:0007669"/>
    <property type="project" value="TreeGrafter"/>
</dbReference>
<keyword evidence="4" id="KW-0539">Nucleus</keyword>
<feature type="coiled-coil region" evidence="5">
    <location>
        <begin position="892"/>
        <end position="944"/>
    </location>
</feature>
<dbReference type="Pfam" id="PF11262">
    <property type="entry name" value="Tho2"/>
    <property type="match status" value="1"/>
</dbReference>
<evidence type="ECO:0000259" key="9">
    <source>
        <dbReference type="Pfam" id="PF16134"/>
    </source>
</evidence>
<dbReference type="Pfam" id="PF11732">
    <property type="entry name" value="Thoc2"/>
    <property type="match status" value="1"/>
</dbReference>
<sequence>MHVNRVISVDLDGLAKLISYYKNQLQSSIATSTGYSIQVELEAQLIEIISLKFQNIQSTQTNQQLDIQMKTLTQVVQYLHQQQILSIDNLVRHMDEQTLSQTGLLDSNNYKNKFRRAVTQFMYEQQKFNLLREENEGFAKLIVELNQPNINQSNIDIVKKNVEAMIGFFNLDPNRVMDIILDSYENNMQNEAYLILLKDPQFNAVSIAQVMGFKFQSYLEQLAKSSTTNNNTAHPPQSLFNLTAVLIKNKIITFDDIWPHLGNYQESKDSKELDEVEVLLNKQLKLAQFHYKSMYESIMDREAYEKTIKQRILEKEEVEKLRSQMPLNFRLKLLESFVRINQWGLVDEIIGRFYDYKLDLTLSSSLLSAMFEQLLWFIEPIYGPLGKAKHFKNTNTLKASGLILSQNEGEFQQASTPAIFFDNILQILKPLGVYLAYDQKIFYKLCVIIKQHFSINPRRSIQIAGELFLPALALVEENNEISELIWSILSNIDYTLRYEFYTQMITQTYISSTALIVKMVEVQEGIRQWQKRLSIETVKLNARQLAKLASGNALIVMNTVLSYAKNYRNMIEAQIQSLSLFGPLQLDMVAFSLVRLISDSPEQRLDSEANPNDWLQNLAEYSALFFKKYCQVDMVGLLTYLLNKMRYDNEFNEMIILKEVIAKMFGWSQFNVNEMTPSQLQALAGGIVLRLEHMSQYNNFKRTQKSSDALQNLFWQRTNDKPLSLAFRLMANLAKMTQYIQNSVQTDQMMLISTLLDRMQFTFIQFVESLNYLEYIPSKYAQIWPASPEKVLTVNYKLPPQYVFQILRGGLKKIQHLTDDEFDQKVHEFKSVLDLHYQIRVDEVTDEKDQESEYWDERAFLTQKRDEIWRCLNPKLYCIFWYLQLQSLLVPNDSYSEQIKKVQLQMDQSNNQQTSNNKKNNKEIERLKATKKNLEIEHKDYQNNFLEIDEFLAKQLPKCFETIEDDFQVNWSTVFIQHCLYPRIMFSATDSLYAINFIKKLHKHKVPNFNILSTLGQILKSVAPTIHCCTEEESQNLGVFFLELFQLIDQWQKPDIWDRDCKNYSGFAKLIGSTQSIKLSEFQQIVESIHKRFAQNLIMCFQNGKQQIKTKCGLTILNKMSPIFPNQYYIAKVLQKHLQNLVGQKAQIDNMLWTLAFQCNQNLLKKMDGMEKPASVIEQEQKAVTQTTIDQPILQKAEKEQAERERERERERDLRNRDREREQRDRDKQQNPSSAAAAKESEIGGVESRRKVKEREKDLQQQQPANRQASDANYIAPQADVASRIIVANRDQQSNIKEEEKKQRGLNESKDNNGNNSKDNANPNTNASGTRIITKPSRSPIDNKRRDRSPNRDNNDDRKYRDVKRPRKDEDQGQSSRFIQKNNQPNNQRK</sequence>
<evidence type="ECO:0000259" key="7">
    <source>
        <dbReference type="Pfam" id="PF11262"/>
    </source>
</evidence>
<dbReference type="Pfam" id="PF16134">
    <property type="entry name" value="THOC2_N"/>
    <property type="match status" value="2"/>
</dbReference>
<protein>
    <recommendedName>
        <fullName evidence="3">THO complex subunit 2</fullName>
    </recommendedName>
</protein>
<comment type="similarity">
    <text evidence="2">Belongs to the THOC2 family.</text>
</comment>
<dbReference type="InterPro" id="IPR021418">
    <property type="entry name" value="THO_THOC2_C"/>
</dbReference>
<dbReference type="InterPro" id="IPR032302">
    <property type="entry name" value="THOC2_N"/>
</dbReference>
<feature type="domain" description="THO complex subunit 2 N-terminal" evidence="9">
    <location>
        <begin position="58"/>
        <end position="386"/>
    </location>
</feature>
<evidence type="ECO:0000313" key="11">
    <source>
        <dbReference type="Proteomes" id="UP000039865"/>
    </source>
</evidence>
<feature type="compositionally biased region" description="Basic and acidic residues" evidence="6">
    <location>
        <begin position="1239"/>
        <end position="1259"/>
    </location>
</feature>
<feature type="region of interest" description="Disordered" evidence="6">
    <location>
        <begin position="1285"/>
        <end position="1390"/>
    </location>
</feature>
<evidence type="ECO:0000256" key="5">
    <source>
        <dbReference type="SAM" id="Coils"/>
    </source>
</evidence>
<dbReference type="InterPro" id="IPR021726">
    <property type="entry name" value="THO_THOC2_N"/>
</dbReference>
<dbReference type="InterPro" id="IPR040007">
    <property type="entry name" value="Tho2"/>
</dbReference>
<dbReference type="OMA" id="NQKLWLM"/>
<feature type="compositionally biased region" description="Basic and acidic residues" evidence="6">
    <location>
        <begin position="1341"/>
        <end position="1360"/>
    </location>
</feature>
<proteinExistence type="inferred from homology"/>
<dbReference type="OrthoDB" id="29024at2759"/>
<evidence type="ECO:0000259" key="8">
    <source>
        <dbReference type="Pfam" id="PF11732"/>
    </source>
</evidence>
<feature type="compositionally biased region" description="Basic and acidic residues" evidence="6">
    <location>
        <begin position="1196"/>
        <end position="1229"/>
    </location>
</feature>
<feature type="domain" description="THO complex subunitTHOC2 N-terminal" evidence="8">
    <location>
        <begin position="545"/>
        <end position="619"/>
    </location>
</feature>
<evidence type="ECO:0000256" key="6">
    <source>
        <dbReference type="SAM" id="MobiDB-lite"/>
    </source>
</evidence>
<evidence type="ECO:0000256" key="1">
    <source>
        <dbReference type="ARBA" id="ARBA00004123"/>
    </source>
</evidence>
<evidence type="ECO:0000256" key="3">
    <source>
        <dbReference type="ARBA" id="ARBA00019596"/>
    </source>
</evidence>
<dbReference type="InParanoid" id="A0A078AD57"/>
<feature type="domain" description="THO complex subunit 2 N-terminal" evidence="9">
    <location>
        <begin position="417"/>
        <end position="543"/>
    </location>
</feature>
<dbReference type="Proteomes" id="UP000039865">
    <property type="component" value="Unassembled WGS sequence"/>
</dbReference>
<feature type="compositionally biased region" description="Polar residues" evidence="6">
    <location>
        <begin position="1373"/>
        <end position="1390"/>
    </location>
</feature>
<dbReference type="GO" id="GO:0006406">
    <property type="term" value="P:mRNA export from nucleus"/>
    <property type="evidence" value="ECO:0007669"/>
    <property type="project" value="InterPro"/>
</dbReference>
<keyword evidence="11" id="KW-1185">Reference proteome</keyword>
<accession>A0A078AD57</accession>
<dbReference type="GO" id="GO:0006397">
    <property type="term" value="P:mRNA processing"/>
    <property type="evidence" value="ECO:0007669"/>
    <property type="project" value="InterPro"/>
</dbReference>
<evidence type="ECO:0000256" key="2">
    <source>
        <dbReference type="ARBA" id="ARBA00007857"/>
    </source>
</evidence>
<name>A0A078AD57_STYLE</name>
<gene>
    <name evidence="10" type="primary">Contig12674.g13527</name>
    <name evidence="10" type="ORF">STYLEM_8768</name>
</gene>
<dbReference type="PANTHER" id="PTHR21597">
    <property type="entry name" value="THO2 PROTEIN"/>
    <property type="match status" value="1"/>
</dbReference>
<feature type="compositionally biased region" description="Basic and acidic residues" evidence="6">
    <location>
        <begin position="1296"/>
        <end position="1311"/>
    </location>
</feature>